<dbReference type="AlphaFoldDB" id="A0A7S1VDN9"/>
<gene>
    <name evidence="2" type="ORF">GOCE00092_LOCUS19411</name>
</gene>
<protein>
    <submittedName>
        <fullName evidence="2">Uncharacterized protein</fullName>
    </submittedName>
</protein>
<sequence>MKGRLLGVVFERFFGSFICLPDNNNNKTFYLQENQFLEKSLASHELVVERRVGSSDEWIVGTTIIAPLPNQRRKRSGSRDTDGKNESCGCQQTSAAVKQTAFLFRRLTFVNDTKDPESPSQRLSKQQRQVP</sequence>
<proteinExistence type="predicted"/>
<evidence type="ECO:0000313" key="2">
    <source>
        <dbReference type="EMBL" id="CAD9296284.1"/>
    </source>
</evidence>
<feature type="region of interest" description="Disordered" evidence="1">
    <location>
        <begin position="112"/>
        <end position="131"/>
    </location>
</feature>
<accession>A0A7S1VDN9</accession>
<feature type="compositionally biased region" description="Polar residues" evidence="1">
    <location>
        <begin position="118"/>
        <end position="131"/>
    </location>
</feature>
<dbReference type="EMBL" id="HBGK01037426">
    <property type="protein sequence ID" value="CAD9296284.1"/>
    <property type="molecule type" value="Transcribed_RNA"/>
</dbReference>
<evidence type="ECO:0000256" key="1">
    <source>
        <dbReference type="SAM" id="MobiDB-lite"/>
    </source>
</evidence>
<name>A0A7S1VDN9_9STRA</name>
<feature type="region of interest" description="Disordered" evidence="1">
    <location>
        <begin position="69"/>
        <end position="90"/>
    </location>
</feature>
<reference evidence="2" key="1">
    <citation type="submission" date="2021-01" db="EMBL/GenBank/DDBJ databases">
        <authorList>
            <person name="Corre E."/>
            <person name="Pelletier E."/>
            <person name="Niang G."/>
            <person name="Scheremetjew M."/>
            <person name="Finn R."/>
            <person name="Kale V."/>
            <person name="Holt S."/>
            <person name="Cochrane G."/>
            <person name="Meng A."/>
            <person name="Brown T."/>
            <person name="Cohen L."/>
        </authorList>
    </citation>
    <scope>NUCLEOTIDE SEQUENCE</scope>
    <source>
        <strain evidence="2">CCMP 410</strain>
    </source>
</reference>
<organism evidence="2">
    <name type="scientific">Grammatophora oceanica</name>
    <dbReference type="NCBI Taxonomy" id="210454"/>
    <lineage>
        <taxon>Eukaryota</taxon>
        <taxon>Sar</taxon>
        <taxon>Stramenopiles</taxon>
        <taxon>Ochrophyta</taxon>
        <taxon>Bacillariophyta</taxon>
        <taxon>Fragilariophyceae</taxon>
        <taxon>Fragilariophycidae</taxon>
        <taxon>Rhabdonematales</taxon>
        <taxon>Grammatophoraceae</taxon>
        <taxon>Grammatophora</taxon>
    </lineage>
</organism>